<protein>
    <submittedName>
        <fullName evidence="1">Uncharacterized protein</fullName>
    </submittedName>
</protein>
<reference evidence="1 2" key="2">
    <citation type="journal article" date="2017" name="Int. J. Syst. Evol. Microbiol.">
        <title>Pseudomonas furukawaii sp. nov., a polychlorinated biphenyl-degrading bacterium isolated from biphenyl-contaminated soil in Japan.</title>
        <authorList>
            <person name="Kimura N."/>
            <person name="Watanabe T."/>
            <person name="Suenaga H."/>
            <person name="Fujihara H."/>
            <person name="Futagami T."/>
            <person name="Goto M."/>
            <person name="Hanada S."/>
            <person name="Hirose J."/>
        </authorList>
    </citation>
    <scope>NUCLEOTIDE SEQUENCE [LARGE SCALE GENOMIC DNA]</scope>
    <source>
        <strain evidence="2">DSM 10086 / NBRC 110670 / KF707</strain>
    </source>
</reference>
<sequence>MWPLIAPSPNYSEGRVFSTLTTRPWALLIHPRDTHEKATRIDAIK</sequence>
<gene>
    <name evidence="1" type="ORF">KF707C_46200</name>
</gene>
<reference evidence="2" key="1">
    <citation type="submission" date="2015-05" db="EMBL/GenBank/DDBJ databases">
        <title>Draft genome sequencing of a biphenyl-degrading bacterium, Pseudomonas balearica KF707 (=NBRC110670).</title>
        <authorList>
            <person name="Kimura N."/>
            <person name="Hirose J."/>
            <person name="Watanabe T."/>
            <person name="Suenaga H."/>
            <person name="Fujihara H."/>
            <person name="Noguchi M."/>
            <person name="Hashimoto M."/>
            <person name="Shimodaira J."/>
            <person name="Tsuchikane K."/>
            <person name="Hosoyama A."/>
            <person name="Yamazoe A."/>
            <person name="Fujita N."/>
            <person name="Furukawa K."/>
        </authorList>
    </citation>
    <scope>NUCLEOTIDE SEQUENCE [LARGE SCALE GENOMIC DNA]</scope>
    <source>
        <strain evidence="2">DSM 10086 / NBRC 110670 / KF707</strain>
    </source>
</reference>
<keyword evidence="2" id="KW-1185">Reference proteome</keyword>
<name>L8MIH8_METFU</name>
<accession>L8MIH8</accession>
<proteinExistence type="predicted"/>
<evidence type="ECO:0000313" key="2">
    <source>
        <dbReference type="Proteomes" id="UP000218554"/>
    </source>
</evidence>
<dbReference type="EMBL" id="AP014862">
    <property type="protein sequence ID" value="BAU76308.1"/>
    <property type="molecule type" value="Genomic_DNA"/>
</dbReference>
<evidence type="ECO:0000313" key="1">
    <source>
        <dbReference type="EMBL" id="BAU76308.1"/>
    </source>
</evidence>
<accession>A0A143SW26</accession>
<dbReference type="AlphaFoldDB" id="L8MIH8"/>
<dbReference type="Proteomes" id="UP000218554">
    <property type="component" value="Chromosome"/>
</dbReference>
<organism evidence="1 2">
    <name type="scientific">Metapseudomonas furukawaii</name>
    <name type="common">Pseudomonas furukawaii</name>
    <dbReference type="NCBI Taxonomy" id="1149133"/>
    <lineage>
        <taxon>Bacteria</taxon>
        <taxon>Pseudomonadati</taxon>
        <taxon>Pseudomonadota</taxon>
        <taxon>Gammaproteobacteria</taxon>
        <taxon>Pseudomonadales</taxon>
        <taxon>Pseudomonadaceae</taxon>
        <taxon>Metapseudomonas</taxon>
    </lineage>
</organism>
<dbReference type="KEGG" id="pfuw:KF707C_46200"/>